<proteinExistence type="predicted"/>
<keyword evidence="1" id="KW-0175">Coiled coil</keyword>
<protein>
    <submittedName>
        <fullName evidence="4">Uncharacterized protein LOC120263682</fullName>
    </submittedName>
</protein>
<name>A0AB40BKN0_DIOCR</name>
<sequence>MHNVILMVLVKQTLQKKPPEIPLEQWVAFVDYRAHPDTKETQLGRSVTRVELFQASHTTLEGSFVNEKARQNHEDLISRSQNSSQNEAFTSVFGKDHPGYVRGLGLGVSPTQVYGSSSSLSCKCYATRGTTTKDDGLREIVQQLRQQVQQNQDQIAFLTQQLANQNANLTPNQDNVESPAIGRRSSQGSHSGYGDHNSDHIA</sequence>
<dbReference type="Pfam" id="PF03004">
    <property type="entry name" value="Transposase_24"/>
    <property type="match status" value="1"/>
</dbReference>
<dbReference type="AlphaFoldDB" id="A0AB40BKN0"/>
<dbReference type="GeneID" id="120263682"/>
<dbReference type="InterPro" id="IPR004252">
    <property type="entry name" value="Probable_transposase_24"/>
</dbReference>
<evidence type="ECO:0000256" key="1">
    <source>
        <dbReference type="SAM" id="Coils"/>
    </source>
</evidence>
<feature type="coiled-coil region" evidence="1">
    <location>
        <begin position="141"/>
        <end position="168"/>
    </location>
</feature>
<keyword evidence="3" id="KW-1185">Reference proteome</keyword>
<evidence type="ECO:0000256" key="2">
    <source>
        <dbReference type="SAM" id="MobiDB-lite"/>
    </source>
</evidence>
<evidence type="ECO:0000313" key="4">
    <source>
        <dbReference type="RefSeq" id="XP_039127580.1"/>
    </source>
</evidence>
<dbReference type="Proteomes" id="UP001515500">
    <property type="component" value="Chromosome 6"/>
</dbReference>
<dbReference type="RefSeq" id="XP_039127580.1">
    <property type="nucleotide sequence ID" value="XM_039271646.1"/>
</dbReference>
<evidence type="ECO:0000313" key="3">
    <source>
        <dbReference type="Proteomes" id="UP001515500"/>
    </source>
</evidence>
<feature type="region of interest" description="Disordered" evidence="2">
    <location>
        <begin position="169"/>
        <end position="202"/>
    </location>
</feature>
<reference evidence="4" key="1">
    <citation type="submission" date="2025-08" db="UniProtKB">
        <authorList>
            <consortium name="RefSeq"/>
        </authorList>
    </citation>
    <scope>IDENTIFICATION</scope>
</reference>
<organism evidence="3 4">
    <name type="scientific">Dioscorea cayennensis subsp. rotundata</name>
    <name type="common">White Guinea yam</name>
    <name type="synonym">Dioscorea rotundata</name>
    <dbReference type="NCBI Taxonomy" id="55577"/>
    <lineage>
        <taxon>Eukaryota</taxon>
        <taxon>Viridiplantae</taxon>
        <taxon>Streptophyta</taxon>
        <taxon>Embryophyta</taxon>
        <taxon>Tracheophyta</taxon>
        <taxon>Spermatophyta</taxon>
        <taxon>Magnoliopsida</taxon>
        <taxon>Liliopsida</taxon>
        <taxon>Dioscoreales</taxon>
        <taxon>Dioscoreaceae</taxon>
        <taxon>Dioscorea</taxon>
    </lineage>
</organism>
<accession>A0AB40BKN0</accession>
<gene>
    <name evidence="4" type="primary">LOC120263682</name>
</gene>